<dbReference type="Gene3D" id="1.10.260.40">
    <property type="entry name" value="lambda repressor-like DNA-binding domains"/>
    <property type="match status" value="1"/>
</dbReference>
<dbReference type="EMBL" id="BAAAZH010000012">
    <property type="protein sequence ID" value="GAA4115890.1"/>
    <property type="molecule type" value="Genomic_DNA"/>
</dbReference>
<dbReference type="Pfam" id="PF01381">
    <property type="entry name" value="HTH_3"/>
    <property type="match status" value="1"/>
</dbReference>
<sequence length="87" mass="9325">MAGTRDDDAAWHAYARAVGTELHRRRIEAGLTQETLAHLAGMTRSHYRVLETGGSATSPANPTLRAMSRLAAALGIDVQDLLPTTGR</sequence>
<keyword evidence="3" id="KW-1185">Reference proteome</keyword>
<gene>
    <name evidence="2" type="ORF">GCM10022215_15180</name>
</gene>
<comment type="caution">
    <text evidence="2">The sequence shown here is derived from an EMBL/GenBank/DDBJ whole genome shotgun (WGS) entry which is preliminary data.</text>
</comment>
<dbReference type="SMART" id="SM00530">
    <property type="entry name" value="HTH_XRE"/>
    <property type="match status" value="1"/>
</dbReference>
<dbReference type="PROSITE" id="PS50943">
    <property type="entry name" value="HTH_CROC1"/>
    <property type="match status" value="1"/>
</dbReference>
<evidence type="ECO:0000313" key="2">
    <source>
        <dbReference type="EMBL" id="GAA4115890.1"/>
    </source>
</evidence>
<dbReference type="SUPFAM" id="SSF47413">
    <property type="entry name" value="lambda repressor-like DNA-binding domains"/>
    <property type="match status" value="1"/>
</dbReference>
<name>A0ABP7XI28_9ACTN</name>
<dbReference type="Proteomes" id="UP001501495">
    <property type="component" value="Unassembled WGS sequence"/>
</dbReference>
<evidence type="ECO:0000259" key="1">
    <source>
        <dbReference type="PROSITE" id="PS50943"/>
    </source>
</evidence>
<reference evidence="3" key="1">
    <citation type="journal article" date="2019" name="Int. J. Syst. Evol. Microbiol.">
        <title>The Global Catalogue of Microorganisms (GCM) 10K type strain sequencing project: providing services to taxonomists for standard genome sequencing and annotation.</title>
        <authorList>
            <consortium name="The Broad Institute Genomics Platform"/>
            <consortium name="The Broad Institute Genome Sequencing Center for Infectious Disease"/>
            <person name="Wu L."/>
            <person name="Ma J."/>
        </authorList>
    </citation>
    <scope>NUCLEOTIDE SEQUENCE [LARGE SCALE GENOMIC DNA]</scope>
    <source>
        <strain evidence="3">JCM 16703</strain>
    </source>
</reference>
<proteinExistence type="predicted"/>
<dbReference type="InterPro" id="IPR010982">
    <property type="entry name" value="Lambda_DNA-bd_dom_sf"/>
</dbReference>
<dbReference type="CDD" id="cd00093">
    <property type="entry name" value="HTH_XRE"/>
    <property type="match status" value="1"/>
</dbReference>
<dbReference type="InterPro" id="IPR001387">
    <property type="entry name" value="Cro/C1-type_HTH"/>
</dbReference>
<protein>
    <recommendedName>
        <fullName evidence="1">HTH cro/C1-type domain-containing protein</fullName>
    </recommendedName>
</protein>
<dbReference type="RefSeq" id="WP_344732704.1">
    <property type="nucleotide sequence ID" value="NZ_BAAAZH010000012.1"/>
</dbReference>
<accession>A0ABP7XI28</accession>
<feature type="domain" description="HTH cro/C1-type" evidence="1">
    <location>
        <begin position="22"/>
        <end position="81"/>
    </location>
</feature>
<evidence type="ECO:0000313" key="3">
    <source>
        <dbReference type="Proteomes" id="UP001501495"/>
    </source>
</evidence>
<organism evidence="2 3">
    <name type="scientific">Nocardioides fonticola</name>
    <dbReference type="NCBI Taxonomy" id="450363"/>
    <lineage>
        <taxon>Bacteria</taxon>
        <taxon>Bacillati</taxon>
        <taxon>Actinomycetota</taxon>
        <taxon>Actinomycetes</taxon>
        <taxon>Propionibacteriales</taxon>
        <taxon>Nocardioidaceae</taxon>
        <taxon>Nocardioides</taxon>
    </lineage>
</organism>